<protein>
    <submittedName>
        <fullName evidence="2">Beta-1,3-galactosyltransferase 4</fullName>
    </submittedName>
</protein>
<evidence type="ECO:0000256" key="1">
    <source>
        <dbReference type="SAM" id="SignalP"/>
    </source>
</evidence>
<comment type="caution">
    <text evidence="2">The sequence shown here is derived from an EMBL/GenBank/DDBJ whole genome shotgun (WGS) entry which is preliminary data.</text>
</comment>
<keyword evidence="3" id="KW-1185">Reference proteome</keyword>
<name>A0A8T1VH74_9STRA</name>
<reference evidence="2" key="1">
    <citation type="submission" date="2021-02" db="EMBL/GenBank/DDBJ databases">
        <authorList>
            <person name="Palmer J.M."/>
        </authorList>
    </citation>
    <scope>NUCLEOTIDE SEQUENCE</scope>
    <source>
        <strain evidence="2">SCRP734</strain>
    </source>
</reference>
<feature type="chain" id="PRO_5035854510" evidence="1">
    <location>
        <begin position="20"/>
        <end position="157"/>
    </location>
</feature>
<organism evidence="2 3">
    <name type="scientific">Phytophthora pseudosyringae</name>
    <dbReference type="NCBI Taxonomy" id="221518"/>
    <lineage>
        <taxon>Eukaryota</taxon>
        <taxon>Sar</taxon>
        <taxon>Stramenopiles</taxon>
        <taxon>Oomycota</taxon>
        <taxon>Peronosporomycetes</taxon>
        <taxon>Peronosporales</taxon>
        <taxon>Peronosporaceae</taxon>
        <taxon>Phytophthora</taxon>
    </lineage>
</organism>
<feature type="signal peptide" evidence="1">
    <location>
        <begin position="1"/>
        <end position="19"/>
    </location>
</feature>
<gene>
    <name evidence="2" type="primary">B3GALT4_2</name>
    <name evidence="2" type="ORF">PHYPSEUDO_007035</name>
</gene>
<dbReference type="AlphaFoldDB" id="A0A8T1VH74"/>
<sequence length="157" mass="17210">MGGPNLLLLLIASALYVSSSPSTTTSAQASQCHTEDSTWHENCEDNGDNDPLTRFWIVYPEDGAAGSLPIAVRLGVSARSIQQYEAHYGDAQFCVELNQQWKKSKTLEGPPIVFDSLPEGNYTAIAYIADTGDQTALPCLERSDIRTAELERIQFVQ</sequence>
<evidence type="ECO:0000313" key="3">
    <source>
        <dbReference type="Proteomes" id="UP000694044"/>
    </source>
</evidence>
<keyword evidence="1" id="KW-0732">Signal</keyword>
<evidence type="ECO:0000313" key="2">
    <source>
        <dbReference type="EMBL" id="KAG7380565.1"/>
    </source>
</evidence>
<proteinExistence type="predicted"/>
<dbReference type="Proteomes" id="UP000694044">
    <property type="component" value="Unassembled WGS sequence"/>
</dbReference>
<accession>A0A8T1VH74</accession>
<dbReference type="EMBL" id="JAGDFM010000287">
    <property type="protein sequence ID" value="KAG7380565.1"/>
    <property type="molecule type" value="Genomic_DNA"/>
</dbReference>